<dbReference type="NCBIfam" id="NF047622">
    <property type="entry name" value="SptSoretCytCDesul"/>
    <property type="match status" value="1"/>
</dbReference>
<dbReference type="EMBL" id="CP003221">
    <property type="protein sequence ID" value="EGJ48745.1"/>
    <property type="molecule type" value="Genomic_DNA"/>
</dbReference>
<keyword evidence="1" id="KW-1133">Transmembrane helix</keyword>
<keyword evidence="4" id="KW-1185">Reference proteome</keyword>
<protein>
    <submittedName>
        <fullName evidence="3">Split soret cytochrome c</fullName>
    </submittedName>
</protein>
<dbReference type="SUPFAM" id="SSF48695">
    <property type="entry name" value="Multiheme cytochromes"/>
    <property type="match status" value="1"/>
</dbReference>
<keyword evidence="1" id="KW-0472">Membrane</keyword>
<sequence length="267" mass="28995" precursor="true">MKISRRKALGIVGCTVVGGTMAATMGTSLAFTQKDKEFSWTPHKLDPVESALVGYNGYYYKGLGCCYGAFYGIVGIMGERYGAPYSQFPFSMMEVGKSGISEWGTICGALLGAASAYALFWGREERDPMVTELFRWYQKAVFPIFDPGEATNPKGVKGPIPTSVSGSPLCHISVSKWCYETKIEAGSKERGERCARLTADVTAKAIEIMNAKIDGKFAALYGSTDAEKTCVECHGKGKEAAYNKTKMDCTPCHSGSEHSTNKFKDHP</sequence>
<dbReference type="Proteomes" id="UP000007844">
    <property type="component" value="Chromosome"/>
</dbReference>
<dbReference type="eggNOG" id="ENOG50320QR">
    <property type="taxonomic scope" value="Bacteria"/>
</dbReference>
<reference evidence="3 4" key="1">
    <citation type="journal article" date="2011" name="J. Bacteriol.">
        <title>Genome sequence of the mercury-methylating and pleomorphic Desulfovibrio africanus Strain Walvis Bay.</title>
        <authorList>
            <person name="Brown S.D."/>
            <person name="Wall J.D."/>
            <person name="Kucken A.M."/>
            <person name="Gilmour C.C."/>
            <person name="Podar M."/>
            <person name="Brandt C.C."/>
            <person name="Teshima H."/>
            <person name="Detter J.C."/>
            <person name="Han C.S."/>
            <person name="Land M.L."/>
            <person name="Lucas S."/>
            <person name="Han J."/>
            <person name="Pennacchio L."/>
            <person name="Nolan M."/>
            <person name="Pitluck S."/>
            <person name="Woyke T."/>
            <person name="Goodwin L."/>
            <person name="Palumbo A.V."/>
            <person name="Elias D.A."/>
        </authorList>
    </citation>
    <scope>NUCLEOTIDE SEQUENCE [LARGE SCALE GENOMIC DNA]</scope>
    <source>
        <strain evidence="3 4">Walvis Bay</strain>
    </source>
</reference>
<dbReference type="RefSeq" id="WP_014258594.1">
    <property type="nucleotide sequence ID" value="NC_016629.1"/>
</dbReference>
<proteinExistence type="predicted"/>
<keyword evidence="2" id="KW-0732">Signal</keyword>
<feature type="transmembrane region" description="Helical" evidence="1">
    <location>
        <begin position="100"/>
        <end position="120"/>
    </location>
</feature>
<feature type="chain" id="PRO_5003304498" evidence="2">
    <location>
        <begin position="23"/>
        <end position="267"/>
    </location>
</feature>
<gene>
    <name evidence="3" type="ORF">Desaf_0390</name>
</gene>
<dbReference type="InterPro" id="IPR036280">
    <property type="entry name" value="Multihaem_cyt_sf"/>
</dbReference>
<dbReference type="HOGENOM" id="CLU_063015_0_0_7"/>
<dbReference type="Pfam" id="PF09719">
    <property type="entry name" value="C_GCAxxG_C_C"/>
    <property type="match status" value="1"/>
</dbReference>
<evidence type="ECO:0000256" key="2">
    <source>
        <dbReference type="SAM" id="SignalP"/>
    </source>
</evidence>
<evidence type="ECO:0000256" key="1">
    <source>
        <dbReference type="SAM" id="Phobius"/>
    </source>
</evidence>
<evidence type="ECO:0000313" key="3">
    <source>
        <dbReference type="EMBL" id="EGJ48745.1"/>
    </source>
</evidence>
<keyword evidence="1" id="KW-0812">Transmembrane</keyword>
<feature type="signal peptide" evidence="2">
    <location>
        <begin position="1"/>
        <end position="22"/>
    </location>
</feature>
<dbReference type="STRING" id="690850.Desaf_0390"/>
<organism evidence="3 4">
    <name type="scientific">Desulfocurvibacter africanus subsp. africanus str. Walvis Bay</name>
    <dbReference type="NCBI Taxonomy" id="690850"/>
    <lineage>
        <taxon>Bacteria</taxon>
        <taxon>Pseudomonadati</taxon>
        <taxon>Thermodesulfobacteriota</taxon>
        <taxon>Desulfovibrionia</taxon>
        <taxon>Desulfovibrionales</taxon>
        <taxon>Desulfovibrionaceae</taxon>
        <taxon>Desulfocurvibacter</taxon>
    </lineage>
</organism>
<accession>F3YVK9</accession>
<dbReference type="AlphaFoldDB" id="F3YVK9"/>
<name>F3YVK9_DESAF</name>
<evidence type="ECO:0000313" key="4">
    <source>
        <dbReference type="Proteomes" id="UP000007844"/>
    </source>
</evidence>
<dbReference type="KEGG" id="daf:Desaf_0390"/>
<dbReference type="InterPro" id="IPR010181">
    <property type="entry name" value="CGCAxxGCC_motif"/>
</dbReference>